<sequence>MTLILKQFMDTDIPLFEKWLKKSHVAKWYHDPEDWLLEVTERADAFQFLHHFIVSWNGQSIGFCQYYFFSESGEEWHGTHSLKGTYSIDYMIGEELFLGKGIGKAIVAELTDYIMAFTDCERIIVQPEPENLASCGALLSNRYVFDEVNELFLKEK</sequence>
<dbReference type="EMBL" id="JAEDXU010000001">
    <property type="protein sequence ID" value="MBP1044954.1"/>
    <property type="molecule type" value="Genomic_DNA"/>
</dbReference>
<evidence type="ECO:0000256" key="1">
    <source>
        <dbReference type="ARBA" id="ARBA00023251"/>
    </source>
</evidence>
<reference evidence="3 4" key="1">
    <citation type="submission" date="2020-12" db="EMBL/GenBank/DDBJ databases">
        <title>Vagococcus allomyrinae sp. nov. and Enterococcus lavae sp. nov., isolated from the larvae of Allomyrina dichotoma.</title>
        <authorList>
            <person name="Lee S.D."/>
        </authorList>
    </citation>
    <scope>NUCLEOTIDE SEQUENCE [LARGE SCALE GENOMIC DNA]</scope>
    <source>
        <strain evidence="3 4">BWM-S5</strain>
    </source>
</reference>
<evidence type="ECO:0000313" key="3">
    <source>
        <dbReference type="EMBL" id="MBP1044954.1"/>
    </source>
</evidence>
<comment type="caution">
    <text evidence="3">The sequence shown here is derived from an EMBL/GenBank/DDBJ whole genome shotgun (WGS) entry which is preliminary data.</text>
</comment>
<dbReference type="PANTHER" id="PTHR31438:SF1">
    <property type="entry name" value="LYSINE N-ACYLTRANSFERASE C17G9.06C-RELATED"/>
    <property type="match status" value="1"/>
</dbReference>
<gene>
    <name evidence="3" type="ORF">I6N96_01580</name>
</gene>
<dbReference type="Gene3D" id="3.40.630.30">
    <property type="match status" value="1"/>
</dbReference>
<feature type="domain" description="N-acetyltransferase" evidence="2">
    <location>
        <begin position="3"/>
        <end position="156"/>
    </location>
</feature>
<name>A0ABS4CEB8_9ENTE</name>
<keyword evidence="4" id="KW-1185">Reference proteome</keyword>
<accession>A0ABS4CEB8</accession>
<keyword evidence="1" id="KW-0046">Antibiotic resistance</keyword>
<evidence type="ECO:0000313" key="4">
    <source>
        <dbReference type="Proteomes" id="UP000673375"/>
    </source>
</evidence>
<dbReference type="PROSITE" id="PS51186">
    <property type="entry name" value="GNAT"/>
    <property type="match status" value="1"/>
</dbReference>
<dbReference type="InterPro" id="IPR000182">
    <property type="entry name" value="GNAT_dom"/>
</dbReference>
<dbReference type="RefSeq" id="WP_209555747.1">
    <property type="nucleotide sequence ID" value="NZ_JAEDXU010000001.1"/>
</dbReference>
<dbReference type="Pfam" id="PF13523">
    <property type="entry name" value="Acetyltransf_8"/>
    <property type="match status" value="1"/>
</dbReference>
<proteinExistence type="predicted"/>
<protein>
    <submittedName>
        <fullName evidence="3">GNAT family N-acetyltransferase</fullName>
    </submittedName>
</protein>
<organism evidence="3 4">
    <name type="scientific">Enterococcus larvae</name>
    <dbReference type="NCBI Taxonomy" id="2794352"/>
    <lineage>
        <taxon>Bacteria</taxon>
        <taxon>Bacillati</taxon>
        <taxon>Bacillota</taxon>
        <taxon>Bacilli</taxon>
        <taxon>Lactobacillales</taxon>
        <taxon>Enterococcaceae</taxon>
        <taxon>Enterococcus</taxon>
    </lineage>
</organism>
<dbReference type="PANTHER" id="PTHR31438">
    <property type="entry name" value="LYSINE N-ACYLTRANSFERASE C17G9.06C-RELATED"/>
    <property type="match status" value="1"/>
</dbReference>
<dbReference type="SUPFAM" id="SSF55729">
    <property type="entry name" value="Acyl-CoA N-acyltransferases (Nat)"/>
    <property type="match status" value="1"/>
</dbReference>
<evidence type="ECO:0000259" key="2">
    <source>
        <dbReference type="PROSITE" id="PS51186"/>
    </source>
</evidence>
<dbReference type="Proteomes" id="UP000673375">
    <property type="component" value="Unassembled WGS sequence"/>
</dbReference>
<dbReference type="InterPro" id="IPR016181">
    <property type="entry name" value="Acyl_CoA_acyltransferase"/>
</dbReference>